<dbReference type="InterPro" id="IPR005170">
    <property type="entry name" value="Transptr-assoc_dom"/>
</dbReference>
<keyword evidence="3" id="KW-1003">Cell membrane</keyword>
<evidence type="ECO:0000256" key="10">
    <source>
        <dbReference type="PROSITE-ProRule" id="PRU01193"/>
    </source>
</evidence>
<evidence type="ECO:0000256" key="3">
    <source>
        <dbReference type="ARBA" id="ARBA00022475"/>
    </source>
</evidence>
<feature type="domain" description="CBS" evidence="12">
    <location>
        <begin position="216"/>
        <end position="275"/>
    </location>
</feature>
<keyword evidence="5" id="KW-0677">Repeat</keyword>
<dbReference type="SUPFAM" id="SSF54631">
    <property type="entry name" value="CBS-domain pair"/>
    <property type="match status" value="1"/>
</dbReference>
<dbReference type="Pfam" id="PF03471">
    <property type="entry name" value="CorC_HlyC"/>
    <property type="match status" value="1"/>
</dbReference>
<dbReference type="PROSITE" id="PS51846">
    <property type="entry name" value="CNNM"/>
    <property type="match status" value="1"/>
</dbReference>
<evidence type="ECO:0000256" key="9">
    <source>
        <dbReference type="PROSITE-ProRule" id="PRU00703"/>
    </source>
</evidence>
<dbReference type="Gene3D" id="3.30.465.10">
    <property type="match status" value="1"/>
</dbReference>
<evidence type="ECO:0000256" key="8">
    <source>
        <dbReference type="ARBA" id="ARBA00023136"/>
    </source>
</evidence>
<evidence type="ECO:0000256" key="5">
    <source>
        <dbReference type="ARBA" id="ARBA00022737"/>
    </source>
</evidence>
<keyword evidence="4 10" id="KW-0812">Transmembrane</keyword>
<dbReference type="RefSeq" id="WP_209907577.1">
    <property type="nucleotide sequence ID" value="NZ_BAAAMI010000017.1"/>
</dbReference>
<dbReference type="Gene3D" id="3.10.580.10">
    <property type="entry name" value="CBS-domain"/>
    <property type="match status" value="1"/>
</dbReference>
<proteinExistence type="inferred from homology"/>
<comment type="caution">
    <text evidence="14">The sequence shown here is derived from an EMBL/GenBank/DDBJ whole genome shotgun (WGS) entry which is preliminary data.</text>
</comment>
<keyword evidence="7 9" id="KW-0129">CBS domain</keyword>
<reference evidence="14 15" key="1">
    <citation type="submission" date="2021-03" db="EMBL/GenBank/DDBJ databases">
        <title>Sequencing the genomes of 1000 actinobacteria strains.</title>
        <authorList>
            <person name="Klenk H.-P."/>
        </authorList>
    </citation>
    <scope>NUCLEOTIDE SEQUENCE [LARGE SCALE GENOMIC DNA]</scope>
    <source>
        <strain evidence="14 15">DSM 15454</strain>
    </source>
</reference>
<dbReference type="InterPro" id="IPR002550">
    <property type="entry name" value="CNNM"/>
</dbReference>
<keyword evidence="15" id="KW-1185">Reference proteome</keyword>
<dbReference type="Pfam" id="PF00571">
    <property type="entry name" value="CBS"/>
    <property type="match status" value="2"/>
</dbReference>
<accession>A0ABS4WEW4</accession>
<dbReference type="Proteomes" id="UP000766570">
    <property type="component" value="Unassembled WGS sequence"/>
</dbReference>
<comment type="subcellular location">
    <subcellularLocation>
        <location evidence="1">Cell membrane</location>
        <topology evidence="1">Multi-pass membrane protein</topology>
    </subcellularLocation>
</comment>
<evidence type="ECO:0000313" key="15">
    <source>
        <dbReference type="Proteomes" id="UP000766570"/>
    </source>
</evidence>
<dbReference type="SUPFAM" id="SSF56176">
    <property type="entry name" value="FAD-binding/transporter-associated domain-like"/>
    <property type="match status" value="1"/>
</dbReference>
<sequence length="434" mass="46158">MIGIGLLLTVGTGLFVASEFALVNLDRHDLEARAGCGEKRLGTTIKALKITSTHLSSAQLGITLTTLLTGYTFEPAISSLLRGPMQSAGVAEALVPGIGTVVGVFLATVFSMVIGELVPKNFALAVPLATAKLVVPFQAVFTAVFKPVILLFNSTANAIIRSFGIEPKEELSGARSAEELISLVRRSALEGALEQDHATLLHRTLRFSERTAGDVMTPRVRMVAVEASTSAGDILETAVATGFSRFPVIGRGRDEILGVVHLKAAFALSLAERSTTAATELMAGPLMVPESMGVDSLLGRLRTRGLQVAIVSDEHGGTAGMVALEDLVEELVGELEDEHDRVRVGVLRAAGAITFDASLRPDELLERTGVLVPEHEDYDTLAGFVAQQLDRVPEPGLEVRIDAGSLRVERVEGTAVQRLKFTPNPADSTQEQPR</sequence>
<dbReference type="SMART" id="SM01091">
    <property type="entry name" value="CorC_HlyC"/>
    <property type="match status" value="1"/>
</dbReference>
<feature type="transmembrane region" description="Helical" evidence="11">
    <location>
        <begin position="93"/>
        <end position="114"/>
    </location>
</feature>
<gene>
    <name evidence="14" type="ORF">JOF46_002488</name>
</gene>
<dbReference type="InterPro" id="IPR051676">
    <property type="entry name" value="UPF0053_domain"/>
</dbReference>
<feature type="domain" description="CNNM transmembrane" evidence="13">
    <location>
        <begin position="1"/>
        <end position="197"/>
    </location>
</feature>
<dbReference type="InterPro" id="IPR016169">
    <property type="entry name" value="FAD-bd_PCMH_sub2"/>
</dbReference>
<dbReference type="Pfam" id="PF01595">
    <property type="entry name" value="CNNM"/>
    <property type="match status" value="1"/>
</dbReference>
<evidence type="ECO:0000256" key="11">
    <source>
        <dbReference type="SAM" id="Phobius"/>
    </source>
</evidence>
<evidence type="ECO:0000313" key="14">
    <source>
        <dbReference type="EMBL" id="MBP2374576.1"/>
    </source>
</evidence>
<feature type="domain" description="CBS" evidence="12">
    <location>
        <begin position="281"/>
        <end position="338"/>
    </location>
</feature>
<dbReference type="InterPro" id="IPR036318">
    <property type="entry name" value="FAD-bd_PCMH-like_sf"/>
</dbReference>
<dbReference type="CDD" id="cd04590">
    <property type="entry name" value="CBS_pair_CorC_HlyC_assoc"/>
    <property type="match status" value="1"/>
</dbReference>
<dbReference type="InterPro" id="IPR046342">
    <property type="entry name" value="CBS_dom_sf"/>
</dbReference>
<evidence type="ECO:0000256" key="7">
    <source>
        <dbReference type="ARBA" id="ARBA00023122"/>
    </source>
</evidence>
<dbReference type="EMBL" id="JAGIOE010000001">
    <property type="protein sequence ID" value="MBP2374576.1"/>
    <property type="molecule type" value="Genomic_DNA"/>
</dbReference>
<keyword evidence="8 10" id="KW-0472">Membrane</keyword>
<dbReference type="InterPro" id="IPR044751">
    <property type="entry name" value="Ion_transp-like_CBS"/>
</dbReference>
<name>A0ABS4WEW4_9MICC</name>
<evidence type="ECO:0000256" key="6">
    <source>
        <dbReference type="ARBA" id="ARBA00022989"/>
    </source>
</evidence>
<dbReference type="PROSITE" id="PS51371">
    <property type="entry name" value="CBS"/>
    <property type="match status" value="2"/>
</dbReference>
<comment type="similarity">
    <text evidence="2">Belongs to the UPF0053 family.</text>
</comment>
<evidence type="ECO:0000256" key="2">
    <source>
        <dbReference type="ARBA" id="ARBA00006337"/>
    </source>
</evidence>
<evidence type="ECO:0000259" key="13">
    <source>
        <dbReference type="PROSITE" id="PS51846"/>
    </source>
</evidence>
<organism evidence="14 15">
    <name type="scientific">Paeniglutamicibacter psychrophenolicus</name>
    <dbReference type="NCBI Taxonomy" id="257454"/>
    <lineage>
        <taxon>Bacteria</taxon>
        <taxon>Bacillati</taxon>
        <taxon>Actinomycetota</taxon>
        <taxon>Actinomycetes</taxon>
        <taxon>Micrococcales</taxon>
        <taxon>Micrococcaceae</taxon>
        <taxon>Paeniglutamicibacter</taxon>
    </lineage>
</organism>
<feature type="transmembrane region" description="Helical" evidence="11">
    <location>
        <begin position="58"/>
        <end position="81"/>
    </location>
</feature>
<evidence type="ECO:0000256" key="1">
    <source>
        <dbReference type="ARBA" id="ARBA00004651"/>
    </source>
</evidence>
<protein>
    <submittedName>
        <fullName evidence="14">CBS domain containing-hemolysin-like protein</fullName>
    </submittedName>
</protein>
<keyword evidence="6 10" id="KW-1133">Transmembrane helix</keyword>
<dbReference type="PANTHER" id="PTHR43099:SF6">
    <property type="entry name" value="UPF0053 PROTEIN RV1842C"/>
    <property type="match status" value="1"/>
</dbReference>
<evidence type="ECO:0000259" key="12">
    <source>
        <dbReference type="PROSITE" id="PS51371"/>
    </source>
</evidence>
<dbReference type="InterPro" id="IPR000644">
    <property type="entry name" value="CBS_dom"/>
</dbReference>
<evidence type="ECO:0000256" key="4">
    <source>
        <dbReference type="ARBA" id="ARBA00022692"/>
    </source>
</evidence>
<dbReference type="PANTHER" id="PTHR43099">
    <property type="entry name" value="UPF0053 PROTEIN YRKA"/>
    <property type="match status" value="1"/>
</dbReference>